<evidence type="ECO:0008006" key="2">
    <source>
        <dbReference type="Google" id="ProtNLM"/>
    </source>
</evidence>
<organism evidence="1">
    <name type="scientific">Jonesiaceae bacterium BS-20</name>
    <dbReference type="NCBI Taxonomy" id="3120821"/>
    <lineage>
        <taxon>Bacteria</taxon>
        <taxon>Bacillati</taxon>
        <taxon>Actinomycetota</taxon>
        <taxon>Actinomycetes</taxon>
        <taxon>Micrococcales</taxon>
        <taxon>Jonesiaceae</taxon>
    </lineage>
</organism>
<evidence type="ECO:0000313" key="1">
    <source>
        <dbReference type="EMBL" id="XBH21422.1"/>
    </source>
</evidence>
<sequence>MLLLFGGFIALIIFMVGHARKKAEEARRQAQLWASARGWQHYARDDNLRHRWRLPVFQAGSGRRTHNVLTGPTNSKSGVVRQALSFEYEYTVSTGKSSTTYYHHVVAVFLPKYIPTLTIAPEGVGAKLAKMFGGQDIQFESEEFNRRWRITGNNLAFAHAVVHPQTMEYLMRYAPHNVAYYLLGDALLIYTSGRQNLANIDQMVWHITDLIDLVPEFVWHDYQLRPYR</sequence>
<proteinExistence type="predicted"/>
<name>A0AAU7DWP5_9MICO</name>
<gene>
    <name evidence="1" type="ORF">V5R04_14600</name>
</gene>
<reference evidence="1" key="1">
    <citation type="submission" date="2024-02" db="EMBL/GenBank/DDBJ databases">
        <title>Tomenella chthoni gen. nov. sp. nov., a member of the family Jonesiaceae isolated from bat guano.</title>
        <authorList>
            <person name="Miller S.L."/>
            <person name="King J."/>
            <person name="Sankaranarayanan K."/>
            <person name="Lawson P.A."/>
        </authorList>
    </citation>
    <scope>NUCLEOTIDE SEQUENCE</scope>
    <source>
        <strain evidence="1">BS-20</strain>
    </source>
</reference>
<accession>A0AAU7DWP5</accession>
<dbReference type="EMBL" id="CP146203">
    <property type="protein sequence ID" value="XBH21422.1"/>
    <property type="molecule type" value="Genomic_DNA"/>
</dbReference>
<protein>
    <recommendedName>
        <fullName evidence="2">DUF3137 domain-containing protein</fullName>
    </recommendedName>
</protein>
<dbReference type="AlphaFoldDB" id="A0AAU7DWP5"/>